<reference evidence="3" key="1">
    <citation type="submission" date="2021-01" db="UniProtKB">
        <authorList>
            <consortium name="EnsemblMetazoa"/>
        </authorList>
    </citation>
    <scope>IDENTIFICATION</scope>
</reference>
<feature type="signal peptide" evidence="2">
    <location>
        <begin position="1"/>
        <end position="24"/>
    </location>
</feature>
<feature type="chain" id="PRO_5029662948" evidence="2">
    <location>
        <begin position="25"/>
        <end position="199"/>
    </location>
</feature>
<dbReference type="KEGG" id="nvi:100679663"/>
<dbReference type="EnsemblMetazoa" id="XM_016984718">
    <property type="protein sequence ID" value="XP_016840207"/>
    <property type="gene ID" value="LOC100679663"/>
</dbReference>
<evidence type="ECO:0000313" key="3">
    <source>
        <dbReference type="EnsemblMetazoa" id="XP_016840207"/>
    </source>
</evidence>
<accession>A0A7M7ISR2</accession>
<dbReference type="RefSeq" id="XP_016840207.1">
    <property type="nucleotide sequence ID" value="XM_016984718.3"/>
</dbReference>
<dbReference type="AlphaFoldDB" id="A0A7M7ISR2"/>
<protein>
    <submittedName>
        <fullName evidence="3">Uncharacterized protein</fullName>
    </submittedName>
</protein>
<dbReference type="GeneID" id="100679663"/>
<organism evidence="3 4">
    <name type="scientific">Nasonia vitripennis</name>
    <name type="common">Parasitic wasp</name>
    <dbReference type="NCBI Taxonomy" id="7425"/>
    <lineage>
        <taxon>Eukaryota</taxon>
        <taxon>Metazoa</taxon>
        <taxon>Ecdysozoa</taxon>
        <taxon>Arthropoda</taxon>
        <taxon>Hexapoda</taxon>
        <taxon>Insecta</taxon>
        <taxon>Pterygota</taxon>
        <taxon>Neoptera</taxon>
        <taxon>Endopterygota</taxon>
        <taxon>Hymenoptera</taxon>
        <taxon>Apocrita</taxon>
        <taxon>Proctotrupomorpha</taxon>
        <taxon>Chalcidoidea</taxon>
        <taxon>Pteromalidae</taxon>
        <taxon>Pteromalinae</taxon>
        <taxon>Nasonia</taxon>
    </lineage>
</organism>
<dbReference type="OrthoDB" id="7700996at2759"/>
<proteinExistence type="predicted"/>
<dbReference type="InParanoid" id="A0A7M7ISR2"/>
<sequence>MLLLAKRRSLLLLLLLLVTGIVYASIGSAGAIHAQHCKKTLRNKMFELCSGGFRSKRSPAQIDALDPAADFASVIEESHARKRQIMSIREIIVSSRVPIPDMEYRAVPPSLWARQGDSSPPALDESAPQPRRRLEPLPQESGSHVGFDISYDEMLELYNEIYGRSGRATSDAWMAAAYECCKNEELCLIKKSIDLPCPW</sequence>
<keyword evidence="2" id="KW-0732">Signal</keyword>
<evidence type="ECO:0000256" key="1">
    <source>
        <dbReference type="SAM" id="MobiDB-lite"/>
    </source>
</evidence>
<evidence type="ECO:0000313" key="4">
    <source>
        <dbReference type="Proteomes" id="UP000002358"/>
    </source>
</evidence>
<feature type="region of interest" description="Disordered" evidence="1">
    <location>
        <begin position="110"/>
        <end position="145"/>
    </location>
</feature>
<keyword evidence="4" id="KW-1185">Reference proteome</keyword>
<dbReference type="Proteomes" id="UP000002358">
    <property type="component" value="Chromosome 3"/>
</dbReference>
<evidence type="ECO:0000256" key="2">
    <source>
        <dbReference type="SAM" id="SignalP"/>
    </source>
</evidence>
<name>A0A7M7ISR2_NASVI</name>